<evidence type="ECO:0000313" key="4">
    <source>
        <dbReference type="EMBL" id="QGZ31142.1"/>
    </source>
</evidence>
<dbReference type="PROSITE" id="PS51898">
    <property type="entry name" value="TYR_RECOMBINASE"/>
    <property type="match status" value="1"/>
</dbReference>
<sequence>MLCIYILSKIRFGARLESDIGLDNLELSKMKRYFRRLPVDHRYTRGCAPMSQDIERYLQASIRANTRRSYKQALDHYEVTYGGFLPATSDAIVRYLVDHASTLSSNTLKLRLAALAQWHVSHGFPDPTKTPLVRQIVKGIRTLHPRQEKQAEPLQLRQLEQCVQGLEVAERRARAENDWPRLLRCSRDRALVLIGFWRAFRSDELCRLRVEHIQVRAGEGMQLFLPWSKGDRDNHGQTFSAPALAKLCPVQAYVDWISLAGIARGPVFRGIDRWGHLGEQGLHPNSVVTLLRGVLQLAGLSPEFYSSHSLRRGFATWATRSGWDLKTLMQYVGWSDGKSALRYVDSMGGFPGQLSALQLIPGRPERLP</sequence>
<reference evidence="4 5" key="1">
    <citation type="submission" date="2019-12" db="EMBL/GenBank/DDBJ databases">
        <title>Complete genome sequence of Pseudomonas stutzeri.</title>
        <authorList>
            <person name="Lim S.R."/>
            <person name="Kim J.H."/>
        </authorList>
    </citation>
    <scope>NUCLEOTIDE SEQUENCE [LARGE SCALE GENOMIC DNA]</scope>
    <source>
        <strain evidence="4 5">PM101005</strain>
    </source>
</reference>
<gene>
    <name evidence="4" type="ORF">GQA94_14130</name>
</gene>
<evidence type="ECO:0000256" key="1">
    <source>
        <dbReference type="ARBA" id="ARBA00023125"/>
    </source>
</evidence>
<dbReference type="InterPro" id="IPR013762">
    <property type="entry name" value="Integrase-like_cat_sf"/>
</dbReference>
<dbReference type="SUPFAM" id="SSF56349">
    <property type="entry name" value="DNA breaking-rejoining enzymes"/>
    <property type="match status" value="1"/>
</dbReference>
<dbReference type="Proteomes" id="UP000438983">
    <property type="component" value="Chromosome"/>
</dbReference>
<dbReference type="GO" id="GO:0003677">
    <property type="term" value="F:DNA binding"/>
    <property type="evidence" value="ECO:0007669"/>
    <property type="project" value="UniProtKB-KW"/>
</dbReference>
<organism evidence="4 5">
    <name type="scientific">Stutzerimonas stutzeri</name>
    <name type="common">Pseudomonas stutzeri</name>
    <dbReference type="NCBI Taxonomy" id="316"/>
    <lineage>
        <taxon>Bacteria</taxon>
        <taxon>Pseudomonadati</taxon>
        <taxon>Pseudomonadota</taxon>
        <taxon>Gammaproteobacteria</taxon>
        <taxon>Pseudomonadales</taxon>
        <taxon>Pseudomonadaceae</taxon>
        <taxon>Stutzerimonas</taxon>
    </lineage>
</organism>
<dbReference type="InterPro" id="IPR052925">
    <property type="entry name" value="Phage_Integrase-like_Recomb"/>
</dbReference>
<dbReference type="PANTHER" id="PTHR34605">
    <property type="entry name" value="PHAGE_INTEGRASE DOMAIN-CONTAINING PROTEIN"/>
    <property type="match status" value="1"/>
</dbReference>
<dbReference type="CDD" id="cd00799">
    <property type="entry name" value="INT_Cre_C"/>
    <property type="match status" value="1"/>
</dbReference>
<dbReference type="Gene3D" id="1.10.443.10">
    <property type="entry name" value="Intergrase catalytic core"/>
    <property type="match status" value="1"/>
</dbReference>
<dbReference type="GO" id="GO:0015074">
    <property type="term" value="P:DNA integration"/>
    <property type="evidence" value="ECO:0007669"/>
    <property type="project" value="InterPro"/>
</dbReference>
<dbReference type="InterPro" id="IPR011010">
    <property type="entry name" value="DNA_brk_join_enz"/>
</dbReference>
<dbReference type="Gene3D" id="1.10.150.130">
    <property type="match status" value="1"/>
</dbReference>
<evidence type="ECO:0000259" key="3">
    <source>
        <dbReference type="PROSITE" id="PS51898"/>
    </source>
</evidence>
<dbReference type="SUPFAM" id="SSF47823">
    <property type="entry name" value="lambda integrase-like, N-terminal domain"/>
    <property type="match status" value="1"/>
</dbReference>
<dbReference type="GO" id="GO:0006310">
    <property type="term" value="P:DNA recombination"/>
    <property type="evidence" value="ECO:0007669"/>
    <property type="project" value="UniProtKB-KW"/>
</dbReference>
<dbReference type="EMBL" id="CP046902">
    <property type="protein sequence ID" value="QGZ31142.1"/>
    <property type="molecule type" value="Genomic_DNA"/>
</dbReference>
<proteinExistence type="predicted"/>
<dbReference type="AlphaFoldDB" id="A0A6I6LX15"/>
<dbReference type="PANTHER" id="PTHR34605:SF3">
    <property type="entry name" value="P CELL-TYPE AGGLUTINATION PROTEIN MAP4-LIKE-RELATED"/>
    <property type="match status" value="1"/>
</dbReference>
<protein>
    <submittedName>
        <fullName evidence="4">Tyrosine-type recombinase/integrase</fullName>
    </submittedName>
</protein>
<keyword evidence="2" id="KW-0233">DNA recombination</keyword>
<name>A0A6I6LX15_STUST</name>
<dbReference type="InterPro" id="IPR010998">
    <property type="entry name" value="Integrase_recombinase_N"/>
</dbReference>
<evidence type="ECO:0000313" key="5">
    <source>
        <dbReference type="Proteomes" id="UP000438983"/>
    </source>
</evidence>
<dbReference type="Pfam" id="PF00589">
    <property type="entry name" value="Phage_integrase"/>
    <property type="match status" value="1"/>
</dbReference>
<accession>A0A6I6LX15</accession>
<keyword evidence="1" id="KW-0238">DNA-binding</keyword>
<feature type="domain" description="Tyr recombinase" evidence="3">
    <location>
        <begin position="169"/>
        <end position="358"/>
    </location>
</feature>
<dbReference type="InterPro" id="IPR002104">
    <property type="entry name" value="Integrase_catalytic"/>
</dbReference>
<evidence type="ECO:0000256" key="2">
    <source>
        <dbReference type="ARBA" id="ARBA00023172"/>
    </source>
</evidence>